<comment type="caution">
    <text evidence="2">The sequence shown here is derived from an EMBL/GenBank/DDBJ whole genome shotgun (WGS) entry which is preliminary data.</text>
</comment>
<dbReference type="EMBL" id="QKWP01000415">
    <property type="protein sequence ID" value="RIB20463.1"/>
    <property type="molecule type" value="Genomic_DNA"/>
</dbReference>
<accession>A0A397VKP7</accession>
<evidence type="ECO:0000256" key="1">
    <source>
        <dbReference type="SAM" id="MobiDB-lite"/>
    </source>
</evidence>
<gene>
    <name evidence="2" type="ORF">C2G38_2141149</name>
</gene>
<name>A0A397VKP7_9GLOM</name>
<reference evidence="2 3" key="1">
    <citation type="submission" date="2018-06" db="EMBL/GenBank/DDBJ databases">
        <title>Comparative genomics reveals the genomic features of Rhizophagus irregularis, R. cerebriforme, R. diaphanum and Gigaspora rosea, and their symbiotic lifestyle signature.</title>
        <authorList>
            <person name="Morin E."/>
            <person name="San Clemente H."/>
            <person name="Chen E.C.H."/>
            <person name="De La Providencia I."/>
            <person name="Hainaut M."/>
            <person name="Kuo A."/>
            <person name="Kohler A."/>
            <person name="Murat C."/>
            <person name="Tang N."/>
            <person name="Roy S."/>
            <person name="Loubradou J."/>
            <person name="Henrissat B."/>
            <person name="Grigoriev I.V."/>
            <person name="Corradi N."/>
            <person name="Roux C."/>
            <person name="Martin F.M."/>
        </authorList>
    </citation>
    <scope>NUCLEOTIDE SEQUENCE [LARGE SCALE GENOMIC DNA]</scope>
    <source>
        <strain evidence="2 3">DAOM 194757</strain>
    </source>
</reference>
<dbReference type="OrthoDB" id="2421619at2759"/>
<proteinExistence type="predicted"/>
<dbReference type="Proteomes" id="UP000266673">
    <property type="component" value="Unassembled WGS sequence"/>
</dbReference>
<protein>
    <submittedName>
        <fullName evidence="2">Uncharacterized protein</fullName>
    </submittedName>
</protein>
<keyword evidence="3" id="KW-1185">Reference proteome</keyword>
<evidence type="ECO:0000313" key="3">
    <source>
        <dbReference type="Proteomes" id="UP000266673"/>
    </source>
</evidence>
<dbReference type="AlphaFoldDB" id="A0A397VKP7"/>
<organism evidence="2 3">
    <name type="scientific">Gigaspora rosea</name>
    <dbReference type="NCBI Taxonomy" id="44941"/>
    <lineage>
        <taxon>Eukaryota</taxon>
        <taxon>Fungi</taxon>
        <taxon>Fungi incertae sedis</taxon>
        <taxon>Mucoromycota</taxon>
        <taxon>Glomeromycotina</taxon>
        <taxon>Glomeromycetes</taxon>
        <taxon>Diversisporales</taxon>
        <taxon>Gigasporaceae</taxon>
        <taxon>Gigaspora</taxon>
    </lineage>
</organism>
<sequence>MAWSKIADTVYFKFGRNCKNIKFLYLTDLLNNLIPLALDVYAVHHQEGYEVTDRHLPQGFVTTKKPSLVALCDYVHCGYTSYSDEFKKKLDEKEPDVTDIGTENENDSDNADKEVDNVPEDLLELENAKESFFYYIIITQIL</sequence>
<feature type="region of interest" description="Disordered" evidence="1">
    <location>
        <begin position="91"/>
        <end position="114"/>
    </location>
</feature>
<evidence type="ECO:0000313" key="2">
    <source>
        <dbReference type="EMBL" id="RIB20463.1"/>
    </source>
</evidence>